<feature type="region of interest" description="Disordered" evidence="1">
    <location>
        <begin position="64"/>
        <end position="121"/>
    </location>
</feature>
<evidence type="ECO:0000313" key="3">
    <source>
        <dbReference type="Proteomes" id="UP000198816"/>
    </source>
</evidence>
<gene>
    <name evidence="2" type="ORF">SAMN05421783_13530</name>
</gene>
<dbReference type="EMBL" id="FNNZ01000035">
    <property type="protein sequence ID" value="SDX54969.1"/>
    <property type="molecule type" value="Genomic_DNA"/>
</dbReference>
<dbReference type="STRING" id="1058.SAMN05421783_13530"/>
<evidence type="ECO:0000256" key="1">
    <source>
        <dbReference type="SAM" id="MobiDB-lite"/>
    </source>
</evidence>
<dbReference type="AlphaFoldDB" id="A0A1H3CNF2"/>
<dbReference type="Proteomes" id="UP000198816">
    <property type="component" value="Unassembled WGS sequence"/>
</dbReference>
<evidence type="ECO:0000313" key="2">
    <source>
        <dbReference type="EMBL" id="SDX54969.1"/>
    </source>
</evidence>
<accession>A0A1H3CNF2</accession>
<reference evidence="3" key="1">
    <citation type="submission" date="2016-10" db="EMBL/GenBank/DDBJ databases">
        <authorList>
            <person name="Varghese N."/>
            <person name="Submissions S."/>
        </authorList>
    </citation>
    <scope>NUCLEOTIDE SEQUENCE [LARGE SCALE GENOMIC DNA]</scope>
    <source>
        <strain evidence="3">DSM 217</strain>
    </source>
</reference>
<protein>
    <submittedName>
        <fullName evidence="2">Uncharacterized protein</fullName>
    </submittedName>
</protein>
<organism evidence="2 3">
    <name type="scientific">Thiocapsa roseopersicina</name>
    <dbReference type="NCBI Taxonomy" id="1058"/>
    <lineage>
        <taxon>Bacteria</taxon>
        <taxon>Pseudomonadati</taxon>
        <taxon>Pseudomonadota</taxon>
        <taxon>Gammaproteobacteria</taxon>
        <taxon>Chromatiales</taxon>
        <taxon>Chromatiaceae</taxon>
        <taxon>Thiocapsa</taxon>
    </lineage>
</organism>
<keyword evidence="3" id="KW-1185">Reference proteome</keyword>
<name>A0A1H3CNF2_THIRO</name>
<proteinExistence type="predicted"/>
<dbReference type="RefSeq" id="WP_175534755.1">
    <property type="nucleotide sequence ID" value="NZ_FNNZ01000035.1"/>
</dbReference>
<sequence>MCIARLQGRATAMPRLPFHWILPIGVPASAATFDWSAQGWAIGVCALVLLLGCARRNGCDHLPDPGSSGAGLARQRPGNGDPPLTHARGYVSAGGRTERPVPAQSSRPGTRRSRPELARVA</sequence>